<organism evidence="7 8">
    <name type="scientific">Gymnodraco acuticeps</name>
    <name type="common">Antarctic dragonfish</name>
    <dbReference type="NCBI Taxonomy" id="8218"/>
    <lineage>
        <taxon>Eukaryota</taxon>
        <taxon>Metazoa</taxon>
        <taxon>Chordata</taxon>
        <taxon>Craniata</taxon>
        <taxon>Vertebrata</taxon>
        <taxon>Euteleostomi</taxon>
        <taxon>Actinopterygii</taxon>
        <taxon>Neopterygii</taxon>
        <taxon>Teleostei</taxon>
        <taxon>Neoteleostei</taxon>
        <taxon>Acanthomorphata</taxon>
        <taxon>Eupercaria</taxon>
        <taxon>Perciformes</taxon>
        <taxon>Notothenioidei</taxon>
        <taxon>Bathydraconidae</taxon>
        <taxon>Gymnodraco</taxon>
    </lineage>
</organism>
<evidence type="ECO:0000256" key="6">
    <source>
        <dbReference type="SAM" id="Phobius"/>
    </source>
</evidence>
<evidence type="ECO:0000256" key="4">
    <source>
        <dbReference type="ARBA" id="ARBA00022989"/>
    </source>
</evidence>
<evidence type="ECO:0000313" key="7">
    <source>
        <dbReference type="Proteomes" id="UP000515161"/>
    </source>
</evidence>
<dbReference type="PANTHER" id="PTHR46730">
    <property type="entry name" value="POLYCYSTIN-1"/>
    <property type="match status" value="1"/>
</dbReference>
<keyword evidence="3" id="KW-0677">Repeat</keyword>
<keyword evidence="5 6" id="KW-0472">Membrane</keyword>
<name>A0A6P8TBN1_GYMAC</name>
<dbReference type="GO" id="GO:0005261">
    <property type="term" value="F:monoatomic cation channel activity"/>
    <property type="evidence" value="ECO:0007669"/>
    <property type="project" value="TreeGrafter"/>
</dbReference>
<dbReference type="GO" id="GO:0005886">
    <property type="term" value="C:plasma membrane"/>
    <property type="evidence" value="ECO:0007669"/>
    <property type="project" value="TreeGrafter"/>
</dbReference>
<evidence type="ECO:0000256" key="5">
    <source>
        <dbReference type="ARBA" id="ARBA00023136"/>
    </source>
</evidence>
<dbReference type="AlphaFoldDB" id="A0A6P8TBN1"/>
<gene>
    <name evidence="8" type="primary">LOC117535569</name>
</gene>
<dbReference type="GeneID" id="117535569"/>
<comment type="subcellular location">
    <subcellularLocation>
        <location evidence="1">Membrane</location>
    </subcellularLocation>
</comment>
<evidence type="ECO:0000256" key="3">
    <source>
        <dbReference type="ARBA" id="ARBA00022737"/>
    </source>
</evidence>
<dbReference type="RefSeq" id="XP_034055977.1">
    <property type="nucleotide sequence ID" value="XM_034200086.1"/>
</dbReference>
<dbReference type="InParanoid" id="A0A6P8TBN1"/>
<keyword evidence="2 6" id="KW-0812">Transmembrane</keyword>
<dbReference type="GO" id="GO:0006816">
    <property type="term" value="P:calcium ion transport"/>
    <property type="evidence" value="ECO:0007669"/>
    <property type="project" value="TreeGrafter"/>
</dbReference>
<protein>
    <submittedName>
        <fullName evidence="8">Polycystic kidney disease protein 1-like 1</fullName>
    </submittedName>
</protein>
<sequence>MVSHKQENYMSQDALCSGGTLKTPLSSVQPTAWALCGGCTSGTTTLDPPRAGASNTWTCPRGQLKGRAWLFVAQCWLAVNQSDGRVERILTLSLKLSDYLADYHIWISLYSCPNAFTHTQRLCVSLLLLLGYACVSTLIISHMDDQLPFQFGCVEATAVSVRTGLLSVCGVASSSTLFGICLAPNTKQIIAASHDPLCFSPVSKVLDKTCKYHQHLFATDLIFWNSAKANLKNPIDFYLREPLRC</sequence>
<keyword evidence="7" id="KW-1185">Reference proteome</keyword>
<accession>A0A6P8TBN1</accession>
<feature type="transmembrane region" description="Helical" evidence="6">
    <location>
        <begin position="163"/>
        <end position="183"/>
    </location>
</feature>
<evidence type="ECO:0000313" key="8">
    <source>
        <dbReference type="RefSeq" id="XP_034055977.1"/>
    </source>
</evidence>
<evidence type="ECO:0000256" key="1">
    <source>
        <dbReference type="ARBA" id="ARBA00004370"/>
    </source>
</evidence>
<keyword evidence="4 6" id="KW-1133">Transmembrane helix</keyword>
<dbReference type="Proteomes" id="UP000515161">
    <property type="component" value="Unplaced"/>
</dbReference>
<dbReference type="OrthoDB" id="10044145at2759"/>
<proteinExistence type="predicted"/>
<feature type="transmembrane region" description="Helical" evidence="6">
    <location>
        <begin position="122"/>
        <end position="143"/>
    </location>
</feature>
<dbReference type="PANTHER" id="PTHR46730:SF4">
    <property type="entry name" value="POLYCYSTIC KIDNEY DISEASE PROTEIN 1-LIKE 1"/>
    <property type="match status" value="1"/>
</dbReference>
<evidence type="ECO:0000256" key="2">
    <source>
        <dbReference type="ARBA" id="ARBA00022692"/>
    </source>
</evidence>
<reference evidence="8" key="1">
    <citation type="submission" date="2025-08" db="UniProtKB">
        <authorList>
            <consortium name="RefSeq"/>
        </authorList>
    </citation>
    <scope>IDENTIFICATION</scope>
</reference>
<dbReference type="KEGG" id="gacu:117535569"/>